<gene>
    <name evidence="1" type="ORF">ACAOBT_LOCUS12433</name>
</gene>
<protein>
    <submittedName>
        <fullName evidence="1">Uncharacterized protein</fullName>
    </submittedName>
</protein>
<dbReference type="EMBL" id="CAKOFQ010006853">
    <property type="protein sequence ID" value="CAH1977064.1"/>
    <property type="molecule type" value="Genomic_DNA"/>
</dbReference>
<name>A0A9P0KTK0_ACAOB</name>
<proteinExistence type="predicted"/>
<comment type="caution">
    <text evidence="1">The sequence shown here is derived from an EMBL/GenBank/DDBJ whole genome shotgun (WGS) entry which is preliminary data.</text>
</comment>
<dbReference type="AlphaFoldDB" id="A0A9P0KTK0"/>
<dbReference type="Proteomes" id="UP001152888">
    <property type="component" value="Unassembled WGS sequence"/>
</dbReference>
<sequence length="58" mass="7175">MLVIHDSTETGTLFSQKIYFDIFKYTNRMKTTSFSTKKYFFDCVQCQHRIHYRYFLMN</sequence>
<reference evidence="1" key="1">
    <citation type="submission" date="2022-03" db="EMBL/GenBank/DDBJ databases">
        <authorList>
            <person name="Sayadi A."/>
        </authorList>
    </citation>
    <scope>NUCLEOTIDE SEQUENCE</scope>
</reference>
<keyword evidence="2" id="KW-1185">Reference proteome</keyword>
<accession>A0A9P0KTK0</accession>
<evidence type="ECO:0000313" key="2">
    <source>
        <dbReference type="Proteomes" id="UP001152888"/>
    </source>
</evidence>
<organism evidence="1 2">
    <name type="scientific">Acanthoscelides obtectus</name>
    <name type="common">Bean weevil</name>
    <name type="synonym">Bruchus obtectus</name>
    <dbReference type="NCBI Taxonomy" id="200917"/>
    <lineage>
        <taxon>Eukaryota</taxon>
        <taxon>Metazoa</taxon>
        <taxon>Ecdysozoa</taxon>
        <taxon>Arthropoda</taxon>
        <taxon>Hexapoda</taxon>
        <taxon>Insecta</taxon>
        <taxon>Pterygota</taxon>
        <taxon>Neoptera</taxon>
        <taxon>Endopterygota</taxon>
        <taxon>Coleoptera</taxon>
        <taxon>Polyphaga</taxon>
        <taxon>Cucujiformia</taxon>
        <taxon>Chrysomeloidea</taxon>
        <taxon>Chrysomelidae</taxon>
        <taxon>Bruchinae</taxon>
        <taxon>Bruchini</taxon>
        <taxon>Acanthoscelides</taxon>
    </lineage>
</organism>
<evidence type="ECO:0000313" key="1">
    <source>
        <dbReference type="EMBL" id="CAH1977064.1"/>
    </source>
</evidence>